<organism evidence="5 6">
    <name type="scientific">Mycetocola reblochoni</name>
    <dbReference type="NCBI Taxonomy" id="331618"/>
    <lineage>
        <taxon>Bacteria</taxon>
        <taxon>Bacillati</taxon>
        <taxon>Actinomycetota</taxon>
        <taxon>Actinomycetes</taxon>
        <taxon>Micrococcales</taxon>
        <taxon>Microbacteriaceae</taxon>
        <taxon>Mycetocola</taxon>
    </lineage>
</organism>
<gene>
    <name evidence="5" type="ORF">D9V30_07555</name>
</gene>
<evidence type="ECO:0000313" key="6">
    <source>
        <dbReference type="Proteomes" id="UP000275395"/>
    </source>
</evidence>
<dbReference type="Proteomes" id="UP000275395">
    <property type="component" value="Unassembled WGS sequence"/>
</dbReference>
<dbReference type="PANTHER" id="PTHR30185">
    <property type="entry name" value="CRYPTIC BETA-GLUCOSIDE BGL OPERON ANTITERMINATOR"/>
    <property type="match status" value="1"/>
</dbReference>
<dbReference type="PROSITE" id="PS51094">
    <property type="entry name" value="PTS_EIIA_TYPE_2"/>
    <property type="match status" value="1"/>
</dbReference>
<dbReference type="InterPro" id="IPR002178">
    <property type="entry name" value="PTS_EIIA_type-2_dom"/>
</dbReference>
<dbReference type="SUPFAM" id="SSF63520">
    <property type="entry name" value="PTS-regulatory domain, PRD"/>
    <property type="match status" value="1"/>
</dbReference>
<dbReference type="AlphaFoldDB" id="A0A3L6ZNE3"/>
<feature type="domain" description="PRD" evidence="4">
    <location>
        <begin position="315"/>
        <end position="421"/>
    </location>
</feature>
<dbReference type="InterPro" id="IPR011608">
    <property type="entry name" value="PRD"/>
</dbReference>
<dbReference type="Pfam" id="PF08279">
    <property type="entry name" value="HTH_11"/>
    <property type="match status" value="1"/>
</dbReference>
<feature type="compositionally biased region" description="Low complexity" evidence="2">
    <location>
        <begin position="225"/>
        <end position="236"/>
    </location>
</feature>
<sequence>MGGTAMARSRRAQVLTLLTEAGTWLPAASIADALGVSTRSVRGYVQSLRDDDGHGIESGAAGYRLRSTAAAPTAAPTGDVSPEHRATRLLRDLLRDAAGVDVADRALTEHLSGSTMEADLARVRQRLENTGLRLERSGSRVRLAGPEHAQRLALLELFRAESVTGEAPLDSALGSVDRSALAKVKTAILAGVDAVEHRINEYGLDDFLLHLAVAADRAGGADSRSAPTAAPVTRTPPVAPPSPESSVPPVAPGQQVTPDPQPTPALVGRIDVGALIRDELGIELPPADVDHLARVLSTRAVTAEGTAGDADTADALPGTLADTVGAIVASLGREYGLDLADPGFLRRLTAHVANLVERSADASPGRNPLAATMKTSYPMIYDVAVRLSGAIADATGITVGDDEIAYIALHLGAQLNRSLGADARLPITVIAPGYLDLYTGIVDGLLRRFGDDVRISTVVTRTDVPWGELDDPLVISAAPLPQPRPGVVTLPPFPDHTDWARVADGIARARTRRARDDLMAQLRQRLPRELFVPGFVAADRTEAIRSLGSLLIQHGIVDDGYVASAIERERLSSTLFAEGLAVPHAMGLTARRTALAVAVSPDGVRWGDDRARLVVFLAISPTDREQFQSLFDRLVELFADPTSLGRVVRSGTDYDAFLSQIEDLFDA</sequence>
<dbReference type="SUPFAM" id="SSF55804">
    <property type="entry name" value="Phoshotransferase/anion transport protein"/>
    <property type="match status" value="1"/>
</dbReference>
<dbReference type="InterPro" id="IPR036388">
    <property type="entry name" value="WH-like_DNA-bd_sf"/>
</dbReference>
<evidence type="ECO:0000259" key="4">
    <source>
        <dbReference type="PROSITE" id="PS51372"/>
    </source>
</evidence>
<name>A0A3L6ZNE3_9MICO</name>
<feature type="region of interest" description="Disordered" evidence="2">
    <location>
        <begin position="220"/>
        <end position="265"/>
    </location>
</feature>
<dbReference type="PROSITE" id="PS51372">
    <property type="entry name" value="PRD_2"/>
    <property type="match status" value="1"/>
</dbReference>
<proteinExistence type="predicted"/>
<dbReference type="PROSITE" id="PS00372">
    <property type="entry name" value="PTS_EIIA_TYPE_2_HIS"/>
    <property type="match status" value="1"/>
</dbReference>
<accession>A0A3L6ZNE3</accession>
<dbReference type="Pfam" id="PF00874">
    <property type="entry name" value="PRD"/>
    <property type="match status" value="1"/>
</dbReference>
<keyword evidence="1" id="KW-0677">Repeat</keyword>
<protein>
    <submittedName>
        <fullName evidence="5">PRD domain-containing protein</fullName>
    </submittedName>
</protein>
<dbReference type="Gene3D" id="1.10.10.10">
    <property type="entry name" value="Winged helix-like DNA-binding domain superfamily/Winged helix DNA-binding domain"/>
    <property type="match status" value="1"/>
</dbReference>
<dbReference type="EMBL" id="RCUW01000005">
    <property type="protein sequence ID" value="RLP69165.1"/>
    <property type="molecule type" value="Genomic_DNA"/>
</dbReference>
<evidence type="ECO:0000259" key="3">
    <source>
        <dbReference type="PROSITE" id="PS51094"/>
    </source>
</evidence>
<dbReference type="InterPro" id="IPR036390">
    <property type="entry name" value="WH_DNA-bd_sf"/>
</dbReference>
<evidence type="ECO:0000256" key="1">
    <source>
        <dbReference type="ARBA" id="ARBA00022737"/>
    </source>
</evidence>
<reference evidence="5 6" key="1">
    <citation type="submission" date="2018-10" db="EMBL/GenBank/DDBJ databases">
        <authorList>
            <person name="Li J."/>
        </authorList>
    </citation>
    <scope>NUCLEOTIDE SEQUENCE [LARGE SCALE GENOMIC DNA]</scope>
    <source>
        <strain evidence="5 6">JCM 30549</strain>
    </source>
</reference>
<dbReference type="InterPro" id="IPR050661">
    <property type="entry name" value="BglG_antiterminators"/>
</dbReference>
<dbReference type="SUPFAM" id="SSF46785">
    <property type="entry name" value="Winged helix' DNA-binding domain"/>
    <property type="match status" value="1"/>
</dbReference>
<feature type="domain" description="PTS EIIA type-2" evidence="3">
    <location>
        <begin position="524"/>
        <end position="664"/>
    </location>
</feature>
<dbReference type="CDD" id="cd00211">
    <property type="entry name" value="PTS_IIA_fru"/>
    <property type="match status" value="1"/>
</dbReference>
<evidence type="ECO:0000256" key="2">
    <source>
        <dbReference type="SAM" id="MobiDB-lite"/>
    </source>
</evidence>
<dbReference type="GO" id="GO:0006355">
    <property type="term" value="P:regulation of DNA-templated transcription"/>
    <property type="evidence" value="ECO:0007669"/>
    <property type="project" value="InterPro"/>
</dbReference>
<comment type="caution">
    <text evidence="5">The sequence shown here is derived from an EMBL/GenBank/DDBJ whole genome shotgun (WGS) entry which is preliminary data.</text>
</comment>
<dbReference type="Gene3D" id="3.40.930.10">
    <property type="entry name" value="Mannitol-specific EII, Chain A"/>
    <property type="match status" value="1"/>
</dbReference>
<dbReference type="InterPro" id="IPR013196">
    <property type="entry name" value="HTH_11"/>
</dbReference>
<dbReference type="PANTHER" id="PTHR30185:SF13">
    <property type="entry name" value="LICABCH OPERON REGULATOR-RELATED"/>
    <property type="match status" value="1"/>
</dbReference>
<dbReference type="InterPro" id="IPR016152">
    <property type="entry name" value="PTrfase/Anion_transptr"/>
</dbReference>
<evidence type="ECO:0000313" key="5">
    <source>
        <dbReference type="EMBL" id="RLP69165.1"/>
    </source>
</evidence>
<dbReference type="InterPro" id="IPR036634">
    <property type="entry name" value="PRD_sf"/>
</dbReference>
<dbReference type="Gene3D" id="1.10.1790.10">
    <property type="entry name" value="PRD domain"/>
    <property type="match status" value="1"/>
</dbReference>
<dbReference type="Pfam" id="PF00359">
    <property type="entry name" value="PTS_EIIA_2"/>
    <property type="match status" value="1"/>
</dbReference>